<protein>
    <submittedName>
        <fullName evidence="2">Uncharacterized protein</fullName>
    </submittedName>
</protein>
<dbReference type="RefSeq" id="XP_018067605.1">
    <property type="nucleotide sequence ID" value="XM_018220231.1"/>
</dbReference>
<feature type="region of interest" description="Disordered" evidence="1">
    <location>
        <begin position="407"/>
        <end position="435"/>
    </location>
</feature>
<dbReference type="KEGG" id="psco:LY89DRAFT_737229"/>
<organism evidence="2 3">
    <name type="scientific">Mollisia scopiformis</name>
    <name type="common">Conifer needle endophyte fungus</name>
    <name type="synonym">Phialocephala scopiformis</name>
    <dbReference type="NCBI Taxonomy" id="149040"/>
    <lineage>
        <taxon>Eukaryota</taxon>
        <taxon>Fungi</taxon>
        <taxon>Dikarya</taxon>
        <taxon>Ascomycota</taxon>
        <taxon>Pezizomycotina</taxon>
        <taxon>Leotiomycetes</taxon>
        <taxon>Helotiales</taxon>
        <taxon>Mollisiaceae</taxon>
        <taxon>Mollisia</taxon>
    </lineage>
</organism>
<sequence>MSSEEANKPLHLPEIHTERIAHAQNIIDQHNRDAASWTHRIAMNLMPTWFKAFSTSARDYLALTLYLAKCLLKIVALDYCLLVFAHVFLLPGAEPGVVQLSAKDIVPTITQLDKLYVEGSLMILPFQLELVADNLTRHETYIINSDLPQRICLSNQVRIIKDNTRDAADTVDDWVSGVLVKFDLQELASWKVGFFELFNSQATTSQVHKENAKIWIGFFERLDNKAQELQILSHIAHAQLRTLQECLHKMRRAIANELQQTGRLKGHAMSGENSFESAKAIERITKLHEQDRVLRFLSTIQVDAEIVFSAAEKPLKQVRTGISSFKALFEEPASHLLRRIGASMHPLNKKLNSQISAILEQNRALIKMQAKQEKIFEDHIRIMNIEGEKYAHASNANFPRSKAFDYSSHHANSDSSGEGLSDSAGKEEPPTSDSGFDFEEASKWVGFGTQCLTGIGALASLIGFRRLYGVWDVYHRF</sequence>
<dbReference type="GeneID" id="28829957"/>
<name>A0A194WZ73_MOLSC</name>
<evidence type="ECO:0000313" key="2">
    <source>
        <dbReference type="EMBL" id="KUJ13250.1"/>
    </source>
</evidence>
<gene>
    <name evidence="2" type="ORF">LY89DRAFT_737229</name>
</gene>
<dbReference type="EMBL" id="KQ947422">
    <property type="protein sequence ID" value="KUJ13250.1"/>
    <property type="molecule type" value="Genomic_DNA"/>
</dbReference>
<evidence type="ECO:0000313" key="3">
    <source>
        <dbReference type="Proteomes" id="UP000070700"/>
    </source>
</evidence>
<dbReference type="OrthoDB" id="10681215at2759"/>
<evidence type="ECO:0000256" key="1">
    <source>
        <dbReference type="SAM" id="MobiDB-lite"/>
    </source>
</evidence>
<accession>A0A194WZ73</accession>
<proteinExistence type="predicted"/>
<dbReference type="AlphaFoldDB" id="A0A194WZ73"/>
<dbReference type="Proteomes" id="UP000070700">
    <property type="component" value="Unassembled WGS sequence"/>
</dbReference>
<keyword evidence="3" id="KW-1185">Reference proteome</keyword>
<dbReference type="InParanoid" id="A0A194WZ73"/>
<reference evidence="2 3" key="1">
    <citation type="submission" date="2015-10" db="EMBL/GenBank/DDBJ databases">
        <title>Full genome of DAOMC 229536 Phialocephala scopiformis, a fungal endophyte of spruce producing the potent anti-insectan compound rugulosin.</title>
        <authorList>
            <consortium name="DOE Joint Genome Institute"/>
            <person name="Walker A.K."/>
            <person name="Frasz S.L."/>
            <person name="Seifert K.A."/>
            <person name="Miller J.D."/>
            <person name="Mondo S.J."/>
            <person name="Labutti K."/>
            <person name="Lipzen A."/>
            <person name="Dockter R."/>
            <person name="Kennedy M."/>
            <person name="Grigoriev I.V."/>
            <person name="Spatafora J.W."/>
        </authorList>
    </citation>
    <scope>NUCLEOTIDE SEQUENCE [LARGE SCALE GENOMIC DNA]</scope>
    <source>
        <strain evidence="2 3">CBS 120377</strain>
    </source>
</reference>